<feature type="non-terminal residue" evidence="1">
    <location>
        <position position="348"/>
    </location>
</feature>
<dbReference type="RefSeq" id="WP_219807412.1">
    <property type="nucleotide sequence ID" value="NZ_POUK01000015.1"/>
</dbReference>
<protein>
    <submittedName>
        <fullName evidence="1">Type I secretion target</fullName>
    </submittedName>
</protein>
<dbReference type="Proteomes" id="UP000235881">
    <property type="component" value="Unassembled WGS sequence"/>
</dbReference>
<proteinExistence type="predicted"/>
<dbReference type="Gene3D" id="2.60.40.10">
    <property type="entry name" value="Immunoglobulins"/>
    <property type="match status" value="1"/>
</dbReference>
<evidence type="ECO:0000313" key="2">
    <source>
        <dbReference type="Proteomes" id="UP000235881"/>
    </source>
</evidence>
<keyword evidence="2" id="KW-1185">Reference proteome</keyword>
<name>A0A8E2U0E4_9GAMM</name>
<dbReference type="Pfam" id="PF17963">
    <property type="entry name" value="Big_9"/>
    <property type="match status" value="2"/>
</dbReference>
<comment type="caution">
    <text evidence="1">The sequence shown here is derived from an EMBL/GenBank/DDBJ whole genome shotgun (WGS) entry which is preliminary data.</text>
</comment>
<sequence length="348" mass="34812">QPGADTPTSFVNWTSTTATHGTFTDLGGGNYSYLINPADAAVQGLDEGETLTETFTYTMQDADGDPSSATLTITITGSNDGPTLSLVATDSLVDEAGLSSGSAAAGDGEFASGSFTLADTDGLDDLQSVTINGKTVAIGDLQGETFAGDHGTLTVTAYNAATGVASYTYELTEATTDGAGTETDTFSLSVTDGTGSSTPASLVIEIVDDVPRAVADSASVGEDSVTAITGNVLTNDLHANGQPGADTPTSFVNWTSTTAAHGTFTDLGGGNYSYLINPADAAVQGLDEGETLTETFTYTMQDADGDPSSATLTITITGSNDGPTLSLVATDSLVDEAGLSSGSAAAGD</sequence>
<organism evidence="1 2">
    <name type="scientific">Stutzerimonas degradans</name>
    <dbReference type="NCBI Taxonomy" id="2968968"/>
    <lineage>
        <taxon>Bacteria</taxon>
        <taxon>Pseudomonadati</taxon>
        <taxon>Pseudomonadota</taxon>
        <taxon>Gammaproteobacteria</taxon>
        <taxon>Pseudomonadales</taxon>
        <taxon>Pseudomonadaceae</taxon>
        <taxon>Stutzerimonas</taxon>
    </lineage>
</organism>
<dbReference type="InterPro" id="IPR013783">
    <property type="entry name" value="Ig-like_fold"/>
</dbReference>
<reference evidence="1 2" key="1">
    <citation type="submission" date="2018-01" db="EMBL/GenBank/DDBJ databases">
        <title>Denitrification phenotypes of diverse strains of Pseudomonas stutzeri.</title>
        <authorList>
            <person name="Milligan D.A."/>
            <person name="Bergaust L."/>
            <person name="Bakken L.R."/>
            <person name="Frostegard A."/>
        </authorList>
    </citation>
    <scope>NUCLEOTIDE SEQUENCE [LARGE SCALE GENOMIC DNA]</scope>
    <source>
        <strain evidence="1 2">DSM 50238</strain>
    </source>
</reference>
<gene>
    <name evidence="1" type="ORF">CXK95_19010</name>
</gene>
<dbReference type="EMBL" id="POUK01000015">
    <property type="protein sequence ID" value="PNF74892.1"/>
    <property type="molecule type" value="Genomic_DNA"/>
</dbReference>
<feature type="non-terminal residue" evidence="1">
    <location>
        <position position="1"/>
    </location>
</feature>
<dbReference type="InterPro" id="IPR010221">
    <property type="entry name" value="VCBS_dom"/>
</dbReference>
<dbReference type="AlphaFoldDB" id="A0A8E2U0E4"/>
<accession>A0A8E2U0E4</accession>
<evidence type="ECO:0000313" key="1">
    <source>
        <dbReference type="EMBL" id="PNF74892.1"/>
    </source>
</evidence>
<dbReference type="NCBIfam" id="TIGR01965">
    <property type="entry name" value="VCBS_repeat"/>
    <property type="match status" value="2"/>
</dbReference>